<dbReference type="KEGG" id="pca:Pcar_2898"/>
<gene>
    <name evidence="1" type="ordered locus">Pcar_2898</name>
</gene>
<dbReference type="STRING" id="338963.Pcar_2898"/>
<dbReference type="EMBL" id="CP000142">
    <property type="protein sequence ID" value="ABA90133.2"/>
    <property type="molecule type" value="Genomic_DNA"/>
</dbReference>
<organism evidence="1 2">
    <name type="scientific">Syntrophotalea carbinolica (strain DSM 2380 / NBRC 103641 / GraBd1)</name>
    <name type="common">Pelobacter carbinolicus</name>
    <dbReference type="NCBI Taxonomy" id="338963"/>
    <lineage>
        <taxon>Bacteria</taxon>
        <taxon>Pseudomonadati</taxon>
        <taxon>Thermodesulfobacteriota</taxon>
        <taxon>Desulfuromonadia</taxon>
        <taxon>Desulfuromonadales</taxon>
        <taxon>Syntrophotaleaceae</taxon>
        <taxon>Syntrophotalea</taxon>
    </lineage>
</organism>
<keyword evidence="2" id="KW-1185">Reference proteome</keyword>
<sequence length="239" mass="26208">MELSVIHDNFRRWVQGLRDQGLDACFIHGFEAEAERPLAVSAVLLTARLDPERCAHGSARRRASMRPLARLLYLIAVGGSSPHPQRERALLSLMLQAQHTQGMSLMSEPPSSSWWLASGIAPRPAFLLEAHVSEAVERVEVAQVRTHRIDMAGMFSVHGYVVAADATPVAGAEIKLLATGQVVRSDHDGTFHLKVGTHGSGRTCGRIRIQARGVEMHLEIPGPTTEQQPWLIRLEPLGC</sequence>
<dbReference type="OrthoDB" id="9812089at2"/>
<evidence type="ECO:0008006" key="3">
    <source>
        <dbReference type="Google" id="ProtNLM"/>
    </source>
</evidence>
<dbReference type="InterPro" id="IPR008969">
    <property type="entry name" value="CarboxyPept-like_regulatory"/>
</dbReference>
<dbReference type="RefSeq" id="WP_011342684.1">
    <property type="nucleotide sequence ID" value="NC_007498.2"/>
</dbReference>
<dbReference type="SUPFAM" id="SSF49464">
    <property type="entry name" value="Carboxypeptidase regulatory domain-like"/>
    <property type="match status" value="1"/>
</dbReference>
<dbReference type="Proteomes" id="UP000002534">
    <property type="component" value="Chromosome"/>
</dbReference>
<accession>Q3A0H4</accession>
<reference evidence="2" key="1">
    <citation type="submission" date="2005-10" db="EMBL/GenBank/DDBJ databases">
        <title>Complete sequence of Pelobacter carbinolicus DSM 2380.</title>
        <authorList>
            <person name="Copeland A."/>
            <person name="Lucas S."/>
            <person name="Lapidus A."/>
            <person name="Barry K."/>
            <person name="Detter J.C."/>
            <person name="Glavina T."/>
            <person name="Hammon N."/>
            <person name="Israni S."/>
            <person name="Pitluck S."/>
            <person name="Chertkov O."/>
            <person name="Schmutz J."/>
            <person name="Larimer F."/>
            <person name="Land M."/>
            <person name="Kyrpides N."/>
            <person name="Ivanova N."/>
            <person name="Richardson P."/>
        </authorList>
    </citation>
    <scope>NUCLEOTIDE SEQUENCE [LARGE SCALE GENOMIC DNA]</scope>
    <source>
        <strain evidence="2">DSM 2380 / NBRC 103641 / GraBd1</strain>
    </source>
</reference>
<reference evidence="1 2" key="2">
    <citation type="journal article" date="2012" name="BMC Genomics">
        <title>The genome of Pelobacter carbinolicus reveals surprising metabolic capabilities and physiological features.</title>
        <authorList>
            <person name="Aklujkar M."/>
            <person name="Haveman S.A."/>
            <person name="Didonato R.Jr."/>
            <person name="Chertkov O."/>
            <person name="Han C.S."/>
            <person name="Land M.L."/>
            <person name="Brown P."/>
            <person name="Lovley D.R."/>
        </authorList>
    </citation>
    <scope>NUCLEOTIDE SEQUENCE [LARGE SCALE GENOMIC DNA]</scope>
    <source>
        <strain evidence="2">DSM 2380 / NBRC 103641 / GraBd1</strain>
    </source>
</reference>
<evidence type="ECO:0000313" key="2">
    <source>
        <dbReference type="Proteomes" id="UP000002534"/>
    </source>
</evidence>
<dbReference type="HOGENOM" id="CLU_1160220_0_0_7"/>
<evidence type="ECO:0000313" key="1">
    <source>
        <dbReference type="EMBL" id="ABA90133.2"/>
    </source>
</evidence>
<protein>
    <recommendedName>
        <fullName evidence="3">Carboxypeptidase regulatory-like domain-containing protein</fullName>
    </recommendedName>
</protein>
<name>Q3A0H4_SYNC1</name>
<dbReference type="AlphaFoldDB" id="Q3A0H4"/>
<proteinExistence type="predicted"/>